<evidence type="ECO:0000313" key="2">
    <source>
        <dbReference type="Proteomes" id="UP001162029"/>
    </source>
</evidence>
<comment type="caution">
    <text evidence="1">The sequence shown here is derived from an EMBL/GenBank/DDBJ whole genome shotgun (WGS) entry which is preliminary data.</text>
</comment>
<protein>
    <submittedName>
        <fullName evidence="1">Uncharacterized protein</fullName>
    </submittedName>
</protein>
<accession>A0AAV0TGG7</accession>
<proteinExistence type="predicted"/>
<gene>
    <name evidence="1" type="ORF">PDE001_LOCUS2400</name>
</gene>
<evidence type="ECO:0000313" key="1">
    <source>
        <dbReference type="EMBL" id="CAI5721162.1"/>
    </source>
</evidence>
<dbReference type="AlphaFoldDB" id="A0AAV0TGG7"/>
<dbReference type="EMBL" id="CANTFM010000399">
    <property type="protein sequence ID" value="CAI5721162.1"/>
    <property type="molecule type" value="Genomic_DNA"/>
</dbReference>
<organism evidence="1 2">
    <name type="scientific">Peronospora destructor</name>
    <dbReference type="NCBI Taxonomy" id="86335"/>
    <lineage>
        <taxon>Eukaryota</taxon>
        <taxon>Sar</taxon>
        <taxon>Stramenopiles</taxon>
        <taxon>Oomycota</taxon>
        <taxon>Peronosporomycetes</taxon>
        <taxon>Peronosporales</taxon>
        <taxon>Peronosporaceae</taxon>
        <taxon>Peronospora</taxon>
    </lineage>
</organism>
<dbReference type="Proteomes" id="UP001162029">
    <property type="component" value="Unassembled WGS sequence"/>
</dbReference>
<sequence length="861" mass="97299">MSSLYQMRDLIKKILEIPSSGVRIGPAYGCAVEKCLEYVFSSGMEACLNGAAQKFVAVNDLKVAMEIFYLVLPRSPDEPKQCVTSEFDDFADEALATFDLEGAIAGHDSAPVPAWAVNECQHKAIQLITRNLRVVLQQLVLNYPSSDVPSFDKLYAIDLLGMIISTNGAQFFWSNVTSTSVKHRNLASHVLSAALKYNADKDWLNRVFLRESGADRELITALLLRTLDVSLLNPVPIFFEVGDVPFLVRHATPSHATGTNAAAIPSVRLSDSWVMLMDGIIYQMLCKEPGEFRNMDSQIWQILRGVASTCKFPTEVSANKDGLHDVSKLYDLHLDVFQSFCRSAGSIWRLYSASSATNRDEKNQFRAKMVNQQFGIFVSFLEAFKMNFKRACGEIDQLNHNWHSFAELFLRQAGVDITNGRSYHEMDDTIKSFDERLTGLTTMFRFMYQCMDAFLFYCGDMAIGETNLFFDAMEILFRQVNSAEYPQALKRLEGQRLLGHRNRPRNVNDDLRQGFCPAAVRFVDSVQLFFARQKYPSLLHWFAQTSEIYQTYKNGWQRSPLRTLLMNILDPDGPLGIHSYYGISSDSSDVRIVRREVFYLSCGLFNCRYTRSFEHSQAQLSSSSCARLQHLRHFVLNDFMRETFVFARQQDVTSMLETMVPVGQFVRGVLNHANSNVNAQRANQGDECTVGSPPRSDFQLRELQPCLEWIVACLIKLVPGEEAVTDGISCVLVIELCGIVCEAIAFNEHEPMLELIDLVELVLSYLQTIYVALSKRTTTTIGALFTTGLPPSEKLQSYCFFSSAFRDIVVEEQFGQVRSRQMDSYEINMARAVTDLLAAIGRVAQQCQVSSDERLQSFTTL</sequence>
<keyword evidence="2" id="KW-1185">Reference proteome</keyword>
<reference evidence="1" key="1">
    <citation type="submission" date="2022-12" db="EMBL/GenBank/DDBJ databases">
        <authorList>
            <person name="Webb A."/>
        </authorList>
    </citation>
    <scope>NUCLEOTIDE SEQUENCE</scope>
    <source>
        <strain evidence="1">Pd1</strain>
    </source>
</reference>
<name>A0AAV0TGG7_9STRA</name>